<protein>
    <submittedName>
        <fullName evidence="2">Uncharacterized protein</fullName>
    </submittedName>
</protein>
<name>A0A6G1HDV9_9PEZI</name>
<dbReference type="AlphaFoldDB" id="A0A6G1HDV9"/>
<evidence type="ECO:0000313" key="3">
    <source>
        <dbReference type="Proteomes" id="UP000800041"/>
    </source>
</evidence>
<organism evidence="2 3">
    <name type="scientific">Aulographum hederae CBS 113979</name>
    <dbReference type="NCBI Taxonomy" id="1176131"/>
    <lineage>
        <taxon>Eukaryota</taxon>
        <taxon>Fungi</taxon>
        <taxon>Dikarya</taxon>
        <taxon>Ascomycota</taxon>
        <taxon>Pezizomycotina</taxon>
        <taxon>Dothideomycetes</taxon>
        <taxon>Pleosporomycetidae</taxon>
        <taxon>Aulographales</taxon>
        <taxon>Aulographaceae</taxon>
    </lineage>
</organism>
<evidence type="ECO:0000313" key="2">
    <source>
        <dbReference type="EMBL" id="KAF1991257.1"/>
    </source>
</evidence>
<reference evidence="2" key="1">
    <citation type="journal article" date="2020" name="Stud. Mycol.">
        <title>101 Dothideomycetes genomes: a test case for predicting lifestyles and emergence of pathogens.</title>
        <authorList>
            <person name="Haridas S."/>
            <person name="Albert R."/>
            <person name="Binder M."/>
            <person name="Bloem J."/>
            <person name="Labutti K."/>
            <person name="Salamov A."/>
            <person name="Andreopoulos B."/>
            <person name="Baker S."/>
            <person name="Barry K."/>
            <person name="Bills G."/>
            <person name="Bluhm B."/>
            <person name="Cannon C."/>
            <person name="Castanera R."/>
            <person name="Culley D."/>
            <person name="Daum C."/>
            <person name="Ezra D."/>
            <person name="Gonzalez J."/>
            <person name="Henrissat B."/>
            <person name="Kuo A."/>
            <person name="Liang C."/>
            <person name="Lipzen A."/>
            <person name="Lutzoni F."/>
            <person name="Magnuson J."/>
            <person name="Mondo S."/>
            <person name="Nolan M."/>
            <person name="Ohm R."/>
            <person name="Pangilinan J."/>
            <person name="Park H.-J."/>
            <person name="Ramirez L."/>
            <person name="Alfaro M."/>
            <person name="Sun H."/>
            <person name="Tritt A."/>
            <person name="Yoshinaga Y."/>
            <person name="Zwiers L.-H."/>
            <person name="Turgeon B."/>
            <person name="Goodwin S."/>
            <person name="Spatafora J."/>
            <person name="Crous P."/>
            <person name="Grigoriev I."/>
        </authorList>
    </citation>
    <scope>NUCLEOTIDE SEQUENCE</scope>
    <source>
        <strain evidence="2">CBS 113979</strain>
    </source>
</reference>
<feature type="region of interest" description="Disordered" evidence="1">
    <location>
        <begin position="146"/>
        <end position="190"/>
    </location>
</feature>
<feature type="region of interest" description="Disordered" evidence="1">
    <location>
        <begin position="287"/>
        <end position="381"/>
    </location>
</feature>
<feature type="compositionally biased region" description="Basic and acidic residues" evidence="1">
    <location>
        <begin position="326"/>
        <end position="364"/>
    </location>
</feature>
<dbReference type="Proteomes" id="UP000800041">
    <property type="component" value="Unassembled WGS sequence"/>
</dbReference>
<gene>
    <name evidence="2" type="ORF">K402DRAFT_174025</name>
</gene>
<dbReference type="EMBL" id="ML977140">
    <property type="protein sequence ID" value="KAF1991257.1"/>
    <property type="molecule type" value="Genomic_DNA"/>
</dbReference>
<keyword evidence="3" id="KW-1185">Reference proteome</keyword>
<evidence type="ECO:0000256" key="1">
    <source>
        <dbReference type="SAM" id="MobiDB-lite"/>
    </source>
</evidence>
<proteinExistence type="predicted"/>
<accession>A0A6G1HDV9</accession>
<sequence>MVGVEFGTFLFPHPSRIARSRSFLHLCEFCFGLHRSHLETQMCIPASSLSFMFLNYALDLNVDCSPQISKPSSTTRAVSGYYCLFFSTSGTRASIIHHPSSIIHHPSSIIHHPSSIINHQPHHGFILTDGLSDMDTSGRFDEKELEMRKEEDDDEMLFSSQSQEYNPPPSSSPGQLRSRERLSSPSSELMGVGSRCEWLGADQEDMMVEEPLSLPGELPGCWFGDENRGTWVERGLGWEDHGDEENGEDELLFGSVEGLPLVTGMALEEDEGWDEEVLLEGSSESMLMDWDGDMDSGHGLGNEDNHELSNNRMKRTGSGLIAAENKSGREGRRADGKDQEKANEAMEENNPKKTDVSSRPDATLRKRSAAGSNQLPGMSERIKAIEKTAPSARDSFPNSR</sequence>